<feature type="domain" description="TonB-dependent receptor-like beta-barrel" evidence="7">
    <location>
        <begin position="370"/>
        <end position="708"/>
    </location>
</feature>
<evidence type="ECO:0000256" key="5">
    <source>
        <dbReference type="ARBA" id="ARBA00023136"/>
    </source>
</evidence>
<name>A0A381T0H1_9ZZZZ</name>
<evidence type="ECO:0000256" key="1">
    <source>
        <dbReference type="ARBA" id="ARBA00004571"/>
    </source>
</evidence>
<accession>A0A381T0H1</accession>
<dbReference type="GO" id="GO:0009279">
    <property type="term" value="C:cell outer membrane"/>
    <property type="evidence" value="ECO:0007669"/>
    <property type="project" value="UniProtKB-SubCell"/>
</dbReference>
<organism evidence="9">
    <name type="scientific">marine metagenome</name>
    <dbReference type="NCBI Taxonomy" id="408172"/>
    <lineage>
        <taxon>unclassified sequences</taxon>
        <taxon>metagenomes</taxon>
        <taxon>ecological metagenomes</taxon>
    </lineage>
</organism>
<reference evidence="9" key="1">
    <citation type="submission" date="2018-05" db="EMBL/GenBank/DDBJ databases">
        <authorList>
            <person name="Lanie J.A."/>
            <person name="Ng W.-L."/>
            <person name="Kazmierczak K.M."/>
            <person name="Andrzejewski T.M."/>
            <person name="Davidsen T.M."/>
            <person name="Wayne K.J."/>
            <person name="Tettelin H."/>
            <person name="Glass J.I."/>
            <person name="Rusch D."/>
            <person name="Podicherti R."/>
            <person name="Tsui H.-C.T."/>
            <person name="Winkler M.E."/>
        </authorList>
    </citation>
    <scope>NUCLEOTIDE SEQUENCE</scope>
</reference>
<evidence type="ECO:0000256" key="2">
    <source>
        <dbReference type="ARBA" id="ARBA00022448"/>
    </source>
</evidence>
<dbReference type="SUPFAM" id="SSF56935">
    <property type="entry name" value="Porins"/>
    <property type="match status" value="1"/>
</dbReference>
<evidence type="ECO:0000313" key="9">
    <source>
        <dbReference type="EMBL" id="SVA09740.1"/>
    </source>
</evidence>
<keyword evidence="6" id="KW-0998">Cell outer membrane</keyword>
<dbReference type="PROSITE" id="PS52016">
    <property type="entry name" value="TONB_DEPENDENT_REC_3"/>
    <property type="match status" value="1"/>
</dbReference>
<evidence type="ECO:0000256" key="3">
    <source>
        <dbReference type="ARBA" id="ARBA00022692"/>
    </source>
</evidence>
<dbReference type="InterPro" id="IPR036942">
    <property type="entry name" value="Beta-barrel_TonB_sf"/>
</dbReference>
<dbReference type="Pfam" id="PF07715">
    <property type="entry name" value="Plug"/>
    <property type="match status" value="1"/>
</dbReference>
<dbReference type="Gene3D" id="2.40.170.20">
    <property type="entry name" value="TonB-dependent receptor, beta-barrel domain"/>
    <property type="match status" value="1"/>
</dbReference>
<dbReference type="PANTHER" id="PTHR47234">
    <property type="match status" value="1"/>
</dbReference>
<dbReference type="Gene3D" id="2.170.130.10">
    <property type="entry name" value="TonB-dependent receptor, plug domain"/>
    <property type="match status" value="1"/>
</dbReference>
<keyword evidence="5" id="KW-0472">Membrane</keyword>
<feature type="non-terminal residue" evidence="9">
    <location>
        <position position="734"/>
    </location>
</feature>
<gene>
    <name evidence="9" type="ORF">METZ01_LOCUS62594</name>
</gene>
<evidence type="ECO:0000259" key="8">
    <source>
        <dbReference type="Pfam" id="PF07715"/>
    </source>
</evidence>
<dbReference type="PANTHER" id="PTHR47234:SF3">
    <property type="entry name" value="SECRETIN_TONB SHORT N-TERMINAL DOMAIN-CONTAINING PROTEIN"/>
    <property type="match status" value="1"/>
</dbReference>
<dbReference type="InterPro" id="IPR000531">
    <property type="entry name" value="Beta-barrel_TonB"/>
</dbReference>
<keyword evidence="4" id="KW-0798">TonB box</keyword>
<evidence type="ECO:0000256" key="6">
    <source>
        <dbReference type="ARBA" id="ARBA00023237"/>
    </source>
</evidence>
<keyword evidence="2" id="KW-0813">Transport</keyword>
<dbReference type="InterPro" id="IPR039426">
    <property type="entry name" value="TonB-dep_rcpt-like"/>
</dbReference>
<protein>
    <recommendedName>
        <fullName evidence="10">TonB-dependent receptor plug domain-containing protein</fullName>
    </recommendedName>
</protein>
<dbReference type="InterPro" id="IPR037066">
    <property type="entry name" value="Plug_dom_sf"/>
</dbReference>
<comment type="subcellular location">
    <subcellularLocation>
        <location evidence="1">Cell outer membrane</location>
        <topology evidence="1">Multi-pass membrane protein</topology>
    </subcellularLocation>
</comment>
<proteinExistence type="predicted"/>
<evidence type="ECO:0000256" key="4">
    <source>
        <dbReference type="ARBA" id="ARBA00023077"/>
    </source>
</evidence>
<dbReference type="EMBL" id="UINC01003847">
    <property type="protein sequence ID" value="SVA09740.1"/>
    <property type="molecule type" value="Genomic_DNA"/>
</dbReference>
<evidence type="ECO:0000259" key="7">
    <source>
        <dbReference type="Pfam" id="PF00593"/>
    </source>
</evidence>
<dbReference type="AlphaFoldDB" id="A0A381T0H1"/>
<sequence length="734" mass="80715">MKKLFLLVILSLSINTYGQEIEEITVTGSYIGSKSEKISVQVIDETEFNNLNVTSVGEISKYLSSSSGSHFQSNTLDGVDQGMSAITLRGLDHASTLVLLNNKRQTFAGTPSHEGEGYIDVNIIPEIALSRIEILKEGATSLYGSDAVAGVINFITHDEFVGTKISLTHQETSDYDQTDKTLGIIFGKEFDNANLVLAANFINKSPLSSSEIPRIAENGLSTLGNTFKVSEADTVLSGNYAGAYTSGQWVPDPLCEENGGILAGPFCKFLYGTRFNIVNDEDHKKFYLSYKKQSENFSYKLKAIAANIDVNDNPQSPSYPALSFMSKKILPGQGGSPFNVPVTWYGRPLGSAFPSPLSPKDIDQYHLSGVVNINLANDNNLELSITQSKHENFHNRPDTINSRMENAIAGNGGSNANQTWNIFEPLSNSEDLIQYIKGSEQSLRTGKLTSFDAILKTKINDNNIAIGFQLNDEALDVEYNELARSEFDQSGNLIKGADLLFLGGGKNISSSRNKKAIFFELEKLFSEALDILFATRYEKVGNDSSFDPKLSLNFRPMDGLLLRGSVGTSFSTPSMAQLFSSEIALGGVRDVINGVEQSSSLFVRIIQVGNPNLKPATSTNTNLGMLWDINDNASLSVDFWKIDYKDRLELEDSQTKITENPDNPDIQRNEYGDITAVNTRFFNEEKTKVKGLDINFDYKTTLSNGALLDLGINATHLFQFLTPEHEEEEEGHDG</sequence>
<dbReference type="InterPro" id="IPR012910">
    <property type="entry name" value="Plug_dom"/>
</dbReference>
<keyword evidence="3" id="KW-0812">Transmembrane</keyword>
<dbReference type="Pfam" id="PF00593">
    <property type="entry name" value="TonB_dep_Rec_b-barrel"/>
    <property type="match status" value="1"/>
</dbReference>
<evidence type="ECO:0008006" key="10">
    <source>
        <dbReference type="Google" id="ProtNLM"/>
    </source>
</evidence>
<feature type="domain" description="TonB-dependent receptor plug" evidence="8">
    <location>
        <begin position="37"/>
        <end position="151"/>
    </location>
</feature>